<comment type="caution">
    <text evidence="2">The sequence shown here is derived from an EMBL/GenBank/DDBJ whole genome shotgun (WGS) entry which is preliminary data.</text>
</comment>
<dbReference type="InterPro" id="IPR025263">
    <property type="entry name" value="YhdP_central"/>
</dbReference>
<protein>
    <submittedName>
        <fullName evidence="2">YhdP family protein</fullName>
    </submittedName>
</protein>
<accession>A0ABW8D3X8</accession>
<dbReference type="Proteomes" id="UP001615550">
    <property type="component" value="Unassembled WGS sequence"/>
</dbReference>
<evidence type="ECO:0000259" key="1">
    <source>
        <dbReference type="Pfam" id="PF13116"/>
    </source>
</evidence>
<gene>
    <name evidence="2" type="ORF">ACD661_02320</name>
</gene>
<dbReference type="PANTHER" id="PTHR38690:SF1">
    <property type="entry name" value="PROTEASE"/>
    <property type="match status" value="1"/>
</dbReference>
<feature type="domain" description="YhdP central" evidence="1">
    <location>
        <begin position="1"/>
        <end position="1289"/>
    </location>
</feature>
<sequence length="1316" mass="146684">MNKIIKKIWMTLAILIILMAVLSSVFRSLTPWAKQYKGEVEQHLSILLGQPVTIQTMETGWYWFQPVLKLKQVTLGSDSKKSFHLNKLLVGINVFRSIWNWQIQPGVIYIDDMHLTLREKGDHWTIDGISTDTLNSEDMTPEKTKQILVWLSQQERLTIKRVSMYFHFSDGGLIPVDGLNVSVSNHGGHYKFKGSARLEQTNSTDFQLLGDGYFDPDNFGEIEGKFYFAAQNIMPAQWQSLFPNATEHLEGGKGGLQVWMDVHKGSVASVQAQVKLEHLAWRLLNKEKSQLVQSFFANLSWQPDNQGWQLHGDHIQLRVGGLNWPENQLLVKYNQEQQTYQFFIKNIIIESLLSDAINWPISIQNLLQIKPQGMLHDTQVLVKLADPAFRIPLIPQLSAAGAAQVPVKTWAQGNEITYVLTRFDQLSWNANPNKKIPEVRNLSGVVNWQPEEGRLELDSENTLVAVHGYPTQNLTLLNGSIDWKELSDGLRISIDRFILSMPQLTLSVQGAVDQVSRDSMGAVRLNAEFSGKNIEQWAPFLPQKHMKAKLYTWLTRDLKHIAELSGTVSLNGMAQDFPFDEHNGEFTITSHASGGELYINPKWKIIKDIEGDIQLTNRNVNIAILNADFQGVPVNQMNLRINNIGNNKENLIITGSINAPVQKMVNYVMSSPLKSKLALLKQLAIEGSAQLNLNLEVPLYPENDKVLAKGDLTFKDNAIMVKYDVVKFGLKGVNGELFFTDDGVSDSSLVANSMGHPLNIKIQSVKTPRPATSIAVDGTWTVDSMKTRHNAPIFSLLNGSFPVKAILKLANKSSEADTIQLTSSLQGLAVNLPAPLGKTHNDTLPLEVNVALLADKSIRLKSNYDARLSTDLLFKTINGVLDLDSGQFRLGSAKALNSKIPGLAIVGSLKGFDLDEWKTVYNRYTTAQNTGPSLFNKLRVINVTLDKFSILKQQFDALAVKAKLLPNKDWSFSVNQKNIAADLLYRVSANELSGHIQRLHLEKFDTKGIKSSDSSEKTHPGQIPNLDLRVDNLSVGAVLIGDVTLKSKSTEKRWSLNYCRIDSPVYQFNIDGAWTQAKKSDQSAFHLKLDMSNVAKSLERWGVNPSVRAKKGYLEFKGGWSSDLAGFSLTKLNGDMFLQLKNGRITDLSKSTEGKLDLGKLLSILSLQTIPRRLQLDFSDLASQGYSFDIFQGNFSIRKGRMTTHDSYIEGPVAYASMKGDLDLVRQTYDMSLKISPHITASLPIVATIAGGPVAGVATWVATKIINQGMQKISAYSYKISGPWKQPVVQQLTIVRKKNNPIPTGQGALKDQPNLD</sequence>
<dbReference type="Pfam" id="PF13116">
    <property type="entry name" value="YhdP"/>
    <property type="match status" value="1"/>
</dbReference>
<dbReference type="PANTHER" id="PTHR38690">
    <property type="entry name" value="PROTEASE-RELATED"/>
    <property type="match status" value="1"/>
</dbReference>
<proteinExistence type="predicted"/>
<dbReference type="NCBIfam" id="TIGR02099">
    <property type="entry name" value="YhdP family protein"/>
    <property type="match status" value="1"/>
</dbReference>
<keyword evidence="3" id="KW-1185">Reference proteome</keyword>
<evidence type="ECO:0000313" key="2">
    <source>
        <dbReference type="EMBL" id="MFJ1267388.1"/>
    </source>
</evidence>
<organism evidence="2 3">
    <name type="scientific">Legionella lytica</name>
    <dbReference type="NCBI Taxonomy" id="96232"/>
    <lineage>
        <taxon>Bacteria</taxon>
        <taxon>Pseudomonadati</taxon>
        <taxon>Pseudomonadota</taxon>
        <taxon>Gammaproteobacteria</taxon>
        <taxon>Legionellales</taxon>
        <taxon>Legionellaceae</taxon>
        <taxon>Legionella</taxon>
    </lineage>
</organism>
<dbReference type="EMBL" id="JBGORX010000001">
    <property type="protein sequence ID" value="MFJ1267388.1"/>
    <property type="molecule type" value="Genomic_DNA"/>
</dbReference>
<dbReference type="InterPro" id="IPR011836">
    <property type="entry name" value="YhdP"/>
</dbReference>
<reference evidence="2 3" key="1">
    <citation type="submission" date="2024-08" db="EMBL/GenBank/DDBJ databases">
        <title>Draft Genome Sequence of Legionella lytica strain DSB2004, Isolated From a Fire Sprinkler System.</title>
        <authorList>
            <person name="Everhart A.D."/>
            <person name="Kidane D.T."/>
            <person name="Farone A.L."/>
            <person name="Farone M.B."/>
        </authorList>
    </citation>
    <scope>NUCLEOTIDE SEQUENCE [LARGE SCALE GENOMIC DNA]</scope>
    <source>
        <strain evidence="2 3">DSB2004</strain>
    </source>
</reference>
<name>A0ABW8D3X8_9GAMM</name>
<dbReference type="RefSeq" id="WP_400186021.1">
    <property type="nucleotide sequence ID" value="NZ_JBGORX010000001.1"/>
</dbReference>
<evidence type="ECO:0000313" key="3">
    <source>
        <dbReference type="Proteomes" id="UP001615550"/>
    </source>
</evidence>